<dbReference type="RefSeq" id="XP_022395268.1">
    <property type="nucleotide sequence ID" value="XM_022547993.1"/>
</dbReference>
<keyword evidence="2" id="KW-1185">Reference proteome</keyword>
<organism evidence="1 2">
    <name type="scientific">Aspergillus glaucus CBS 516.65</name>
    <dbReference type="NCBI Taxonomy" id="1160497"/>
    <lineage>
        <taxon>Eukaryota</taxon>
        <taxon>Fungi</taxon>
        <taxon>Dikarya</taxon>
        <taxon>Ascomycota</taxon>
        <taxon>Pezizomycotina</taxon>
        <taxon>Eurotiomycetes</taxon>
        <taxon>Eurotiomycetidae</taxon>
        <taxon>Eurotiales</taxon>
        <taxon>Aspergillaceae</taxon>
        <taxon>Aspergillus</taxon>
        <taxon>Aspergillus subgen. Aspergillus</taxon>
    </lineage>
</organism>
<evidence type="ECO:0000313" key="1">
    <source>
        <dbReference type="EMBL" id="OJJ78570.1"/>
    </source>
</evidence>
<protein>
    <submittedName>
        <fullName evidence="1">Uncharacterized protein</fullName>
    </submittedName>
</protein>
<dbReference type="Proteomes" id="UP000184300">
    <property type="component" value="Unassembled WGS sequence"/>
</dbReference>
<dbReference type="VEuPathDB" id="FungiDB:ASPGLDRAFT_53498"/>
<dbReference type="AlphaFoldDB" id="A0A1L9V3S4"/>
<gene>
    <name evidence="1" type="ORF">ASPGLDRAFT_53498</name>
</gene>
<accession>A0A1L9V3S4</accession>
<evidence type="ECO:0000313" key="2">
    <source>
        <dbReference type="Proteomes" id="UP000184300"/>
    </source>
</evidence>
<feature type="non-terminal residue" evidence="1">
    <location>
        <position position="51"/>
    </location>
</feature>
<dbReference type="GeneID" id="34464254"/>
<dbReference type="EMBL" id="KV878932">
    <property type="protein sequence ID" value="OJJ78570.1"/>
    <property type="molecule type" value="Genomic_DNA"/>
</dbReference>
<proteinExistence type="predicted"/>
<reference evidence="2" key="1">
    <citation type="journal article" date="2017" name="Genome Biol.">
        <title>Comparative genomics reveals high biological diversity and specific adaptations in the industrially and medically important fungal genus Aspergillus.</title>
        <authorList>
            <person name="de Vries R.P."/>
            <person name="Riley R."/>
            <person name="Wiebenga A."/>
            <person name="Aguilar-Osorio G."/>
            <person name="Amillis S."/>
            <person name="Uchima C.A."/>
            <person name="Anderluh G."/>
            <person name="Asadollahi M."/>
            <person name="Askin M."/>
            <person name="Barry K."/>
            <person name="Battaglia E."/>
            <person name="Bayram O."/>
            <person name="Benocci T."/>
            <person name="Braus-Stromeyer S.A."/>
            <person name="Caldana C."/>
            <person name="Canovas D."/>
            <person name="Cerqueira G.C."/>
            <person name="Chen F."/>
            <person name="Chen W."/>
            <person name="Choi C."/>
            <person name="Clum A."/>
            <person name="Dos Santos R.A."/>
            <person name="Damasio A.R."/>
            <person name="Diallinas G."/>
            <person name="Emri T."/>
            <person name="Fekete E."/>
            <person name="Flipphi M."/>
            <person name="Freyberg S."/>
            <person name="Gallo A."/>
            <person name="Gournas C."/>
            <person name="Habgood R."/>
            <person name="Hainaut M."/>
            <person name="Harispe M.L."/>
            <person name="Henrissat B."/>
            <person name="Hilden K.S."/>
            <person name="Hope R."/>
            <person name="Hossain A."/>
            <person name="Karabika E."/>
            <person name="Karaffa L."/>
            <person name="Karanyi Z."/>
            <person name="Krasevec N."/>
            <person name="Kuo A."/>
            <person name="Kusch H."/>
            <person name="LaButti K."/>
            <person name="Lagendijk E.L."/>
            <person name="Lapidus A."/>
            <person name="Levasseur A."/>
            <person name="Lindquist E."/>
            <person name="Lipzen A."/>
            <person name="Logrieco A.F."/>
            <person name="MacCabe A."/>
            <person name="Maekelae M.R."/>
            <person name="Malavazi I."/>
            <person name="Melin P."/>
            <person name="Meyer V."/>
            <person name="Mielnichuk N."/>
            <person name="Miskei M."/>
            <person name="Molnar A.P."/>
            <person name="Mule G."/>
            <person name="Ngan C.Y."/>
            <person name="Orejas M."/>
            <person name="Orosz E."/>
            <person name="Ouedraogo J.P."/>
            <person name="Overkamp K.M."/>
            <person name="Park H.-S."/>
            <person name="Perrone G."/>
            <person name="Piumi F."/>
            <person name="Punt P.J."/>
            <person name="Ram A.F."/>
            <person name="Ramon A."/>
            <person name="Rauscher S."/>
            <person name="Record E."/>
            <person name="Riano-Pachon D.M."/>
            <person name="Robert V."/>
            <person name="Roehrig J."/>
            <person name="Ruller R."/>
            <person name="Salamov A."/>
            <person name="Salih N.S."/>
            <person name="Samson R.A."/>
            <person name="Sandor E."/>
            <person name="Sanguinetti M."/>
            <person name="Schuetze T."/>
            <person name="Sepcic K."/>
            <person name="Shelest E."/>
            <person name="Sherlock G."/>
            <person name="Sophianopoulou V."/>
            <person name="Squina F.M."/>
            <person name="Sun H."/>
            <person name="Susca A."/>
            <person name="Todd R.B."/>
            <person name="Tsang A."/>
            <person name="Unkles S.E."/>
            <person name="van de Wiele N."/>
            <person name="van Rossen-Uffink D."/>
            <person name="Oliveira J.V."/>
            <person name="Vesth T.C."/>
            <person name="Visser J."/>
            <person name="Yu J.-H."/>
            <person name="Zhou M."/>
            <person name="Andersen M.R."/>
            <person name="Archer D.B."/>
            <person name="Baker S.E."/>
            <person name="Benoit I."/>
            <person name="Brakhage A.A."/>
            <person name="Braus G.H."/>
            <person name="Fischer R."/>
            <person name="Frisvad J.C."/>
            <person name="Goldman G.H."/>
            <person name="Houbraken J."/>
            <person name="Oakley B."/>
            <person name="Pocsi I."/>
            <person name="Scazzocchio C."/>
            <person name="Seiboth B."/>
            <person name="vanKuyk P.A."/>
            <person name="Wortman J."/>
            <person name="Dyer P.S."/>
            <person name="Grigoriev I.V."/>
        </authorList>
    </citation>
    <scope>NUCLEOTIDE SEQUENCE [LARGE SCALE GENOMIC DNA]</scope>
    <source>
        <strain evidence="2">CBS 516.65</strain>
    </source>
</reference>
<name>A0A1L9V3S4_ASPGL</name>
<sequence length="51" mass="5854">MSWESLDFIDMGLTEIKVVSERFSAACSEADYHRRDDIHDPLSDDDFLGAF</sequence>